<dbReference type="PANTHER" id="PTHR10151">
    <property type="entry name" value="ECTONUCLEOTIDE PYROPHOSPHATASE/PHOSPHODIESTERASE"/>
    <property type="match status" value="1"/>
</dbReference>
<dbReference type="SUPFAM" id="SSF53649">
    <property type="entry name" value="Alkaline phosphatase-like"/>
    <property type="match status" value="1"/>
</dbReference>
<keyword evidence="2" id="KW-1185">Reference proteome</keyword>
<dbReference type="Gene3D" id="3.40.720.10">
    <property type="entry name" value="Alkaline Phosphatase, subunit A"/>
    <property type="match status" value="1"/>
</dbReference>
<dbReference type="OrthoDB" id="9779267at2"/>
<organism evidence="1 2">
    <name type="scientific">Klugiella xanthotipulae</name>
    <dbReference type="NCBI Taxonomy" id="244735"/>
    <lineage>
        <taxon>Bacteria</taxon>
        <taxon>Bacillati</taxon>
        <taxon>Actinomycetota</taxon>
        <taxon>Actinomycetes</taxon>
        <taxon>Micrococcales</taxon>
        <taxon>Microbacteriaceae</taxon>
        <taxon>Klugiella</taxon>
    </lineage>
</organism>
<reference evidence="1 2" key="1">
    <citation type="submission" date="2019-06" db="EMBL/GenBank/DDBJ databases">
        <title>Sequencing the genomes of 1000 actinobacteria strains.</title>
        <authorList>
            <person name="Klenk H.-P."/>
        </authorList>
    </citation>
    <scope>NUCLEOTIDE SEQUENCE [LARGE SCALE GENOMIC DNA]</scope>
    <source>
        <strain evidence="1 2">DSM 18031</strain>
    </source>
</reference>
<sequence>MESVWTGTIAPMLSTHSSLGLSLAEVLPTCLASVNRAGRGDGYGRARIAVVIVVDGLGYTNLKQRKGYARFLWGSNPRRIETVAPSTTGAALTTITTGTLPGVHGLIGYRIRDPRRNQLVTTLSEWEDIGETRDWQRSETVFEQARSAGVPSAVIGRKAHAQSGLTRAILTGADYVSAESITDRFAAASELVRLGQHPLVYLYVDELDRVAHASGWSSTAWQERLELLDISVRGFIAALPVDVGAVMVADHGIVDVPERRHILYDEDPEMMRGVSQVGGEPRFRYLYLENPANAQCVVDRWREVFGRWATILTRDEALEKGIFGPVDDCVVARLGDVIIAATAECAFYSSGLADKASRRMTGQHGSLTPEELGVPLIRWGAFA</sequence>
<dbReference type="EMBL" id="VFPN01000003">
    <property type="protein sequence ID" value="TQM61168.1"/>
    <property type="molecule type" value="Genomic_DNA"/>
</dbReference>
<dbReference type="AlphaFoldDB" id="A0A543HS56"/>
<dbReference type="Proteomes" id="UP000318331">
    <property type="component" value="Unassembled WGS sequence"/>
</dbReference>
<dbReference type="InterPro" id="IPR017850">
    <property type="entry name" value="Alkaline_phosphatase_core_sf"/>
</dbReference>
<evidence type="ECO:0000313" key="2">
    <source>
        <dbReference type="Proteomes" id="UP000318331"/>
    </source>
</evidence>
<protein>
    <submittedName>
        <fullName evidence="1">Type I phosphodiesterase/nucleotide pyrophosphatase</fullName>
    </submittedName>
</protein>
<dbReference type="GO" id="GO:0016787">
    <property type="term" value="F:hydrolase activity"/>
    <property type="evidence" value="ECO:0007669"/>
    <property type="project" value="UniProtKB-ARBA"/>
</dbReference>
<name>A0A543HS56_9MICO</name>
<dbReference type="Pfam" id="PF01663">
    <property type="entry name" value="Phosphodiest"/>
    <property type="match status" value="1"/>
</dbReference>
<accession>A0A543HS56</accession>
<dbReference type="PANTHER" id="PTHR10151:SF120">
    <property type="entry name" value="BIS(5'-ADENOSYL)-TRIPHOSPHATASE"/>
    <property type="match status" value="1"/>
</dbReference>
<evidence type="ECO:0000313" key="1">
    <source>
        <dbReference type="EMBL" id="TQM61168.1"/>
    </source>
</evidence>
<gene>
    <name evidence="1" type="ORF">FB466_2104</name>
</gene>
<comment type="caution">
    <text evidence="1">The sequence shown here is derived from an EMBL/GenBank/DDBJ whole genome shotgun (WGS) entry which is preliminary data.</text>
</comment>
<dbReference type="InterPro" id="IPR002591">
    <property type="entry name" value="Phosphodiest/P_Trfase"/>
</dbReference>
<dbReference type="RefSeq" id="WP_141918305.1">
    <property type="nucleotide sequence ID" value="NZ_VFPN01000003.1"/>
</dbReference>
<proteinExistence type="predicted"/>